<evidence type="ECO:0000313" key="4">
    <source>
        <dbReference type="WBParaSite" id="Pan_g23841.t1"/>
    </source>
</evidence>
<dbReference type="InterPro" id="IPR052760">
    <property type="entry name" value="Mitochondrial_malonyltrans"/>
</dbReference>
<reference evidence="3" key="1">
    <citation type="journal article" date="2013" name="Genetics">
        <title>The draft genome and transcriptome of Panagrellus redivivus are shaped by the harsh demands of a free-living lifestyle.</title>
        <authorList>
            <person name="Srinivasan J."/>
            <person name="Dillman A.R."/>
            <person name="Macchietto M.G."/>
            <person name="Heikkinen L."/>
            <person name="Lakso M."/>
            <person name="Fracchia K.M."/>
            <person name="Antoshechkin I."/>
            <person name="Mortazavi A."/>
            <person name="Wong G."/>
            <person name="Sternberg P.W."/>
        </authorList>
    </citation>
    <scope>NUCLEOTIDE SEQUENCE [LARGE SCALE GENOMIC DNA]</scope>
    <source>
        <strain evidence="3">MT8872</strain>
    </source>
</reference>
<dbReference type="Gene3D" id="3.30.70.250">
    <property type="entry name" value="Malonyl-CoA ACP transacylase, ACP-binding"/>
    <property type="match status" value="1"/>
</dbReference>
<dbReference type="WBParaSite" id="Pan_g23841.t1">
    <property type="protein sequence ID" value="Pan_g23841.t1"/>
    <property type="gene ID" value="Pan_g23841"/>
</dbReference>
<dbReference type="Pfam" id="PF00698">
    <property type="entry name" value="Acyl_transf_1"/>
    <property type="match status" value="1"/>
</dbReference>
<evidence type="ECO:0000259" key="2">
    <source>
        <dbReference type="SMART" id="SM00827"/>
    </source>
</evidence>
<dbReference type="Gene3D" id="3.40.366.10">
    <property type="entry name" value="Malonyl-Coenzyme A Acyl Carrier Protein, domain 2"/>
    <property type="match status" value="1"/>
</dbReference>
<dbReference type="InterPro" id="IPR001227">
    <property type="entry name" value="Ac_transferase_dom_sf"/>
</dbReference>
<feature type="region of interest" description="Disordered" evidence="1">
    <location>
        <begin position="19"/>
        <end position="39"/>
    </location>
</feature>
<reference evidence="4" key="2">
    <citation type="submission" date="2020-10" db="UniProtKB">
        <authorList>
            <consortium name="WormBaseParasite"/>
        </authorList>
    </citation>
    <scope>IDENTIFICATION</scope>
</reference>
<dbReference type="Proteomes" id="UP000492821">
    <property type="component" value="Unassembled WGS sequence"/>
</dbReference>
<accession>A0A7E4VQ53</accession>
<dbReference type="PANTHER" id="PTHR47170">
    <property type="entry name" value="MALONYL-COA ACP TRANSACYLASE, ACP-BINDING"/>
    <property type="match status" value="1"/>
</dbReference>
<dbReference type="InterPro" id="IPR014043">
    <property type="entry name" value="Acyl_transferase_dom"/>
</dbReference>
<proteinExistence type="predicted"/>
<feature type="domain" description="Malonyl-CoA:ACP transacylase (MAT)" evidence="2">
    <location>
        <begin position="112"/>
        <end position="414"/>
    </location>
</feature>
<dbReference type="AlphaFoldDB" id="A0A7E4VQ53"/>
<protein>
    <submittedName>
        <fullName evidence="4">Malonyl-CoA:ACP transacylase (MAT) domain-containing protein</fullName>
    </submittedName>
</protein>
<dbReference type="GO" id="GO:0016740">
    <property type="term" value="F:transferase activity"/>
    <property type="evidence" value="ECO:0007669"/>
    <property type="project" value="InterPro"/>
</dbReference>
<evidence type="ECO:0000313" key="3">
    <source>
        <dbReference type="Proteomes" id="UP000492821"/>
    </source>
</evidence>
<dbReference type="PANTHER" id="PTHR47170:SF2">
    <property type="entry name" value="MALONYL-COA:ACP TRANSACYLASE (MAT) DOMAIN-CONTAINING PROTEIN"/>
    <property type="match status" value="1"/>
</dbReference>
<sequence>MQVSRSLITRFTPSSSFTVASRGVRRRPEPPLSGVPAGDPRKLLNDATTFSDVHSVILDPHDKLPYPAEQMQDFLVDNEREKVKSKAEKYKTRKLTQLNFDHIPIEDQVVALFPGQGAQHVGMGQKVIDTPAAKEIYDRAAEVLKYDILALCRDGPKTKLDQTIYCQPAVFVGSLAAYEKLKVEQPDLEDRLTDAAGFSVGEYAAMVASGAIDFETALKVVQIRAEAMHECNQRLPSGMLTVRVNAASKLDEAMAEARDAATEANELPLCEVANYLFCGVKVVGGSDRCLTFLEANAHRFNYTPVKRLAVSGAFHTRLMNPAVEIVRETLKGVKLNPPKCNVYSNYSGKVYSRKAGDIRKGLVQQISAPVKWEQIQQLLYRKHQDFKFPNYIEIGPGRQLGAMFVNISKKAYKAYTNYPC</sequence>
<dbReference type="InterPro" id="IPR016035">
    <property type="entry name" value="Acyl_Trfase/lysoPLipase"/>
</dbReference>
<keyword evidence="3" id="KW-1185">Reference proteome</keyword>
<name>A0A7E4VQ53_PANRE</name>
<dbReference type="SUPFAM" id="SSF52151">
    <property type="entry name" value="FabD/lysophospholipase-like"/>
    <property type="match status" value="1"/>
</dbReference>
<dbReference type="SMART" id="SM00827">
    <property type="entry name" value="PKS_AT"/>
    <property type="match status" value="1"/>
</dbReference>
<organism evidence="3 4">
    <name type="scientific">Panagrellus redivivus</name>
    <name type="common">Microworm</name>
    <dbReference type="NCBI Taxonomy" id="6233"/>
    <lineage>
        <taxon>Eukaryota</taxon>
        <taxon>Metazoa</taxon>
        <taxon>Ecdysozoa</taxon>
        <taxon>Nematoda</taxon>
        <taxon>Chromadorea</taxon>
        <taxon>Rhabditida</taxon>
        <taxon>Tylenchina</taxon>
        <taxon>Panagrolaimomorpha</taxon>
        <taxon>Panagrolaimoidea</taxon>
        <taxon>Panagrolaimidae</taxon>
        <taxon>Panagrellus</taxon>
    </lineage>
</organism>
<evidence type="ECO:0000256" key="1">
    <source>
        <dbReference type="SAM" id="MobiDB-lite"/>
    </source>
</evidence>